<dbReference type="InterPro" id="IPR001680">
    <property type="entry name" value="WD40_rpt"/>
</dbReference>
<dbReference type="SUPFAM" id="SSF50998">
    <property type="entry name" value="Quinoprotein alcohol dehydrogenase-like"/>
    <property type="match status" value="1"/>
</dbReference>
<keyword evidence="2" id="KW-0677">Repeat</keyword>
<dbReference type="Pfam" id="PF00656">
    <property type="entry name" value="Peptidase_C14"/>
    <property type="match status" value="1"/>
</dbReference>
<dbReference type="SUPFAM" id="SSF52129">
    <property type="entry name" value="Caspase-like"/>
    <property type="match status" value="1"/>
</dbReference>
<dbReference type="Gene3D" id="2.130.10.10">
    <property type="entry name" value="YVTN repeat-like/Quinoprotein amine dehydrogenase"/>
    <property type="match status" value="3"/>
</dbReference>
<feature type="repeat" description="WD" evidence="3">
    <location>
        <begin position="127"/>
        <end position="168"/>
    </location>
</feature>
<name>A0A6S6TJU4_9BACT</name>
<dbReference type="InterPro" id="IPR015943">
    <property type="entry name" value="WD40/YVTN_repeat-like_dom_sf"/>
</dbReference>
<dbReference type="GO" id="GO:0004197">
    <property type="term" value="F:cysteine-type endopeptidase activity"/>
    <property type="evidence" value="ECO:0007669"/>
    <property type="project" value="InterPro"/>
</dbReference>
<accession>A0A6S6TJU4</accession>
<evidence type="ECO:0000256" key="1">
    <source>
        <dbReference type="ARBA" id="ARBA00022574"/>
    </source>
</evidence>
<dbReference type="SMART" id="SM00320">
    <property type="entry name" value="WD40"/>
    <property type="match status" value="3"/>
</dbReference>
<dbReference type="PROSITE" id="PS00678">
    <property type="entry name" value="WD_REPEATS_1"/>
    <property type="match status" value="1"/>
</dbReference>
<evidence type="ECO:0000256" key="2">
    <source>
        <dbReference type="ARBA" id="ARBA00022737"/>
    </source>
</evidence>
<dbReference type="InterPro" id="IPR011600">
    <property type="entry name" value="Pept_C14_caspase"/>
</dbReference>
<dbReference type="PROSITE" id="PS50082">
    <property type="entry name" value="WD_REPEATS_2"/>
    <property type="match status" value="2"/>
</dbReference>
<sequence length="649" mass="72111">MSNNELGSINHILFSPNGKYIGYQISKKIKLWDIKNKKFKIIKSNNYLGIFTFNPNNKNIVFIQNKKLHDILTIWDIEREEEIKAMRLNSSNINSLIFGPNGKYIVLGDGKDIRLLNSINGKEIMILKGHSSTISSLSLHQNGKYLVSGSQDNTIKLWNIKSGKCIKTFIGHNDSVESVVFSLNGKNIISGSLDGTIKKWDIKTGKELVSMISFNDGEWITITPDGYFDASENGAKYLNILTDPLTVTSIDAYYEKFYRPDIVKLAMQGKTVDGLTKILDIKPAPVVKILNIGNESSNNSIDTTNEDNIDITVRIIPKSGGVGEIRILVNGTAKTLDTRAFKAQGRSAPFDKTYNIKLSHGINEIKALAFESTNSARSDESVYKIKSTFKPLHKPTIHALVIGVQEYRNSKFNLKYTRDDAKIFADALESQKNSGLFSDVKVTMLTSQEETSKENILKELEKFKSMNENDVFVFYVGSHGTIDDGSYYLITSNVGSTSTRKLKTDALSQKELQVAISNIQASKKFIVLDTCNSGKLGEELQQRVVLTRGMSESTAIKILSRAMGSTILSASKSDQEAVEGYKGHGLFTYVLVEGLNGKADSNKDGFVKTLELANYVEDEVPNISQKEFSHEQFPNVNTSGQAFPVSRVK</sequence>
<dbReference type="Gene3D" id="3.40.50.1460">
    <property type="match status" value="1"/>
</dbReference>
<feature type="repeat" description="WD" evidence="3">
    <location>
        <begin position="169"/>
        <end position="210"/>
    </location>
</feature>
<dbReference type="PANTHER" id="PTHR22847:SF637">
    <property type="entry name" value="WD REPEAT DOMAIN 5B"/>
    <property type="match status" value="1"/>
</dbReference>
<dbReference type="EMBL" id="CACVAX010000054">
    <property type="protein sequence ID" value="CAA6819545.1"/>
    <property type="molecule type" value="Genomic_DNA"/>
</dbReference>
<dbReference type="AlphaFoldDB" id="A0A6S6TJU4"/>
<feature type="domain" description="Peptidase C14 caspase" evidence="4">
    <location>
        <begin position="398"/>
        <end position="638"/>
    </location>
</feature>
<dbReference type="GO" id="GO:0006508">
    <property type="term" value="P:proteolysis"/>
    <property type="evidence" value="ECO:0007669"/>
    <property type="project" value="InterPro"/>
</dbReference>
<evidence type="ECO:0000313" key="5">
    <source>
        <dbReference type="EMBL" id="CAA6819545.1"/>
    </source>
</evidence>
<dbReference type="CDD" id="cd00200">
    <property type="entry name" value="WD40"/>
    <property type="match status" value="1"/>
</dbReference>
<evidence type="ECO:0000259" key="4">
    <source>
        <dbReference type="Pfam" id="PF00656"/>
    </source>
</evidence>
<dbReference type="Pfam" id="PF00400">
    <property type="entry name" value="WD40"/>
    <property type="match status" value="2"/>
</dbReference>
<keyword evidence="1 3" id="KW-0853">WD repeat</keyword>
<evidence type="ECO:0000256" key="3">
    <source>
        <dbReference type="PROSITE-ProRule" id="PRU00221"/>
    </source>
</evidence>
<gene>
    <name evidence="5" type="ORF">HELGO_WM25707</name>
</gene>
<protein>
    <submittedName>
        <fullName evidence="5">High-affnity carbon uptake protein Hat/HatR</fullName>
    </submittedName>
</protein>
<dbReference type="PANTHER" id="PTHR22847">
    <property type="entry name" value="WD40 REPEAT PROTEIN"/>
    <property type="match status" value="1"/>
</dbReference>
<reference evidence="5" key="1">
    <citation type="submission" date="2020-01" db="EMBL/GenBank/DDBJ databases">
        <authorList>
            <person name="Meier V. D."/>
            <person name="Meier V D."/>
        </authorList>
    </citation>
    <scope>NUCLEOTIDE SEQUENCE</scope>
    <source>
        <strain evidence="5">HLG_WM_MAG_04</strain>
    </source>
</reference>
<dbReference type="InterPro" id="IPR019775">
    <property type="entry name" value="WD40_repeat_CS"/>
</dbReference>
<proteinExistence type="predicted"/>
<dbReference type="InterPro" id="IPR011047">
    <property type="entry name" value="Quinoprotein_ADH-like_sf"/>
</dbReference>
<dbReference type="PROSITE" id="PS50294">
    <property type="entry name" value="WD_REPEATS_REGION"/>
    <property type="match status" value="2"/>
</dbReference>
<organism evidence="5">
    <name type="scientific">uncultured Sulfurovum sp</name>
    <dbReference type="NCBI Taxonomy" id="269237"/>
    <lineage>
        <taxon>Bacteria</taxon>
        <taxon>Pseudomonadati</taxon>
        <taxon>Campylobacterota</taxon>
        <taxon>Epsilonproteobacteria</taxon>
        <taxon>Campylobacterales</taxon>
        <taxon>Sulfurovaceae</taxon>
        <taxon>Sulfurovum</taxon>
        <taxon>environmental samples</taxon>
    </lineage>
</organism>
<dbReference type="InterPro" id="IPR029030">
    <property type="entry name" value="Caspase-like_dom_sf"/>
</dbReference>